<protein>
    <submittedName>
        <fullName evidence="1">Uncharacterized protein</fullName>
    </submittedName>
</protein>
<evidence type="ECO:0000313" key="2">
    <source>
        <dbReference type="Proteomes" id="UP000433089"/>
    </source>
</evidence>
<evidence type="ECO:0000313" key="1">
    <source>
        <dbReference type="EMBL" id="VXB03907.1"/>
    </source>
</evidence>
<dbReference type="AlphaFoldDB" id="A0A653MG34"/>
<proteinExistence type="predicted"/>
<gene>
    <name evidence="1" type="ORF">BACI348_30082</name>
</gene>
<name>A0A653MG34_BACAB</name>
<dbReference type="Proteomes" id="UP000433089">
    <property type="component" value="Unassembled WGS sequence"/>
</dbReference>
<organism evidence="1 2">
    <name type="scientific">Bacillus altitudinis</name>
    <dbReference type="NCBI Taxonomy" id="293387"/>
    <lineage>
        <taxon>Bacteria</taxon>
        <taxon>Bacillati</taxon>
        <taxon>Bacillota</taxon>
        <taxon>Bacilli</taxon>
        <taxon>Bacillales</taxon>
        <taxon>Bacillaceae</taxon>
        <taxon>Bacillus</taxon>
    </lineage>
</organism>
<sequence>MDFINIGTSPFLKKLSSNFLTANLLYNLEHSIACILLGCY</sequence>
<dbReference type="EMBL" id="CABWLH010000008">
    <property type="protein sequence ID" value="VXB03907.1"/>
    <property type="molecule type" value="Genomic_DNA"/>
</dbReference>
<accession>A0A653MG34</accession>
<reference evidence="1 2" key="1">
    <citation type="submission" date="2019-10" db="EMBL/GenBank/DDBJ databases">
        <authorList>
            <person name="Karimi E."/>
        </authorList>
    </citation>
    <scope>NUCLEOTIDE SEQUENCE [LARGE SCALE GENOMIC DNA]</scope>
    <source>
        <strain evidence="1">Bacillus sp. 348</strain>
    </source>
</reference>